<dbReference type="EMBL" id="BAAATM010000027">
    <property type="protein sequence ID" value="GAA2557736.1"/>
    <property type="molecule type" value="Genomic_DNA"/>
</dbReference>
<sequence length="71" mass="7459">MALPRPVNNSNAAALVTASGMVIICSRFSVLAQILPRVTEGVQTASRALARHRTGETGPCILTGWTLVGRV</sequence>
<accession>A0ABP6BCT9</accession>
<evidence type="ECO:0000313" key="2">
    <source>
        <dbReference type="Proteomes" id="UP001501095"/>
    </source>
</evidence>
<dbReference type="Proteomes" id="UP001501095">
    <property type="component" value="Unassembled WGS sequence"/>
</dbReference>
<reference evidence="2" key="1">
    <citation type="journal article" date="2019" name="Int. J. Syst. Evol. Microbiol.">
        <title>The Global Catalogue of Microorganisms (GCM) 10K type strain sequencing project: providing services to taxonomists for standard genome sequencing and annotation.</title>
        <authorList>
            <consortium name="The Broad Institute Genomics Platform"/>
            <consortium name="The Broad Institute Genome Sequencing Center for Infectious Disease"/>
            <person name="Wu L."/>
            <person name="Ma J."/>
        </authorList>
    </citation>
    <scope>NUCLEOTIDE SEQUENCE [LARGE SCALE GENOMIC DNA]</scope>
    <source>
        <strain evidence="2">JCM 6924</strain>
    </source>
</reference>
<protein>
    <submittedName>
        <fullName evidence="1">Uncharacterized protein</fullName>
    </submittedName>
</protein>
<gene>
    <name evidence="1" type="ORF">GCM10010423_69230</name>
</gene>
<evidence type="ECO:0000313" key="1">
    <source>
        <dbReference type="EMBL" id="GAA2557736.1"/>
    </source>
</evidence>
<keyword evidence="2" id="KW-1185">Reference proteome</keyword>
<comment type="caution">
    <text evidence="1">The sequence shown here is derived from an EMBL/GenBank/DDBJ whole genome shotgun (WGS) entry which is preliminary data.</text>
</comment>
<proteinExistence type="predicted"/>
<name>A0ABP6BCT9_9ACTN</name>
<organism evidence="1 2">
    <name type="scientific">Streptomyces levis</name>
    <dbReference type="NCBI Taxonomy" id="285566"/>
    <lineage>
        <taxon>Bacteria</taxon>
        <taxon>Bacillati</taxon>
        <taxon>Actinomycetota</taxon>
        <taxon>Actinomycetes</taxon>
        <taxon>Kitasatosporales</taxon>
        <taxon>Streptomycetaceae</taxon>
        <taxon>Streptomyces</taxon>
    </lineage>
</organism>